<feature type="region of interest" description="Disordered" evidence="8">
    <location>
        <begin position="374"/>
        <end position="409"/>
    </location>
</feature>
<dbReference type="Proteomes" id="UP000770015">
    <property type="component" value="Unassembled WGS sequence"/>
</dbReference>
<evidence type="ECO:0000256" key="6">
    <source>
        <dbReference type="ARBA" id="ARBA00023128"/>
    </source>
</evidence>
<evidence type="ECO:0000256" key="1">
    <source>
        <dbReference type="ARBA" id="ARBA00004173"/>
    </source>
</evidence>
<evidence type="ECO:0000256" key="4">
    <source>
        <dbReference type="ARBA" id="ARBA00022989"/>
    </source>
</evidence>
<gene>
    <name evidence="10" type="ORF">F5X68DRAFT_47279</name>
</gene>
<feature type="compositionally biased region" description="Basic and acidic residues" evidence="8">
    <location>
        <begin position="375"/>
        <end position="398"/>
    </location>
</feature>
<comment type="caution">
    <text evidence="10">The sequence shown here is derived from an EMBL/GenBank/DDBJ whole genome shotgun (WGS) entry which is preliminary data.</text>
</comment>
<comment type="subcellular location">
    <subcellularLocation>
        <location evidence="2">Membrane</location>
    </subcellularLocation>
    <subcellularLocation>
        <location evidence="1">Mitochondrion</location>
    </subcellularLocation>
</comment>
<feature type="compositionally biased region" description="Low complexity" evidence="8">
    <location>
        <begin position="122"/>
        <end position="151"/>
    </location>
</feature>
<sequence length="409" mass="44687">MTTPRLTFLYPHLARSIRLGDVAAQTARRARKPAGLDVPRRGVASAPFRTTAPRRQTARRHGSAVEPLPLIEETAVPKTPPLPAQEILEQTGQTPTTQQTASSSQSEPATEPAAEEKENKAETAPQVPAGAAQDAAAPASSESAATGPPEATRAEAKKAGPLEAVLTMGPPPEESQHKIPNLSASPYVHHFDSYSLVRQLEAAGFTPEQAITSMKAIRKSLAQNLDVAQESLVSKSDVENETYLFSAACSELSTEVKNNCRIADEEMRQKRTLLQHEVDILSQSLSQEVLTLNDNVRGMFNDRKIAVREEQKGVESIIQQINYKISIMLSSDAKSEIEGLRWVLIRRSVIGILFMAFFTLGTLRYGTYVSHNKKKEAEMEEKQARMLREADGKKDHSSSPDAAQILSAS</sequence>
<dbReference type="PANTHER" id="PTHR14360:SF12">
    <property type="entry name" value="MOZ PROTEIN REPRESENTS A CHROMATIN-ASSOCIATED ACETYLTRANSFERASE"/>
    <property type="match status" value="1"/>
</dbReference>
<dbReference type="GO" id="GO:0005739">
    <property type="term" value="C:mitochondrion"/>
    <property type="evidence" value="ECO:0007669"/>
    <property type="project" value="UniProtKB-SubCell"/>
</dbReference>
<dbReference type="AlphaFoldDB" id="A0A9P8VIP0"/>
<evidence type="ECO:0000256" key="7">
    <source>
        <dbReference type="ARBA" id="ARBA00023136"/>
    </source>
</evidence>
<keyword evidence="11" id="KW-1185">Reference proteome</keyword>
<protein>
    <recommendedName>
        <fullName evidence="12">MOZ protein represents a chromatin-associated acetyltransferase</fullName>
    </recommendedName>
</protein>
<evidence type="ECO:0008006" key="12">
    <source>
        <dbReference type="Google" id="ProtNLM"/>
    </source>
</evidence>
<evidence type="ECO:0000256" key="8">
    <source>
        <dbReference type="SAM" id="MobiDB-lite"/>
    </source>
</evidence>
<feature type="compositionally biased region" description="Low complexity" evidence="8">
    <location>
        <begin position="46"/>
        <end position="55"/>
    </location>
</feature>
<keyword evidence="3 9" id="KW-0812">Transmembrane</keyword>
<keyword evidence="4 9" id="KW-1133">Transmembrane helix</keyword>
<proteinExistence type="predicted"/>
<evidence type="ECO:0000313" key="11">
    <source>
        <dbReference type="Proteomes" id="UP000770015"/>
    </source>
</evidence>
<reference evidence="10" key="1">
    <citation type="journal article" date="2021" name="Nat. Commun.">
        <title>Genetic determinants of endophytism in the Arabidopsis root mycobiome.</title>
        <authorList>
            <person name="Mesny F."/>
            <person name="Miyauchi S."/>
            <person name="Thiergart T."/>
            <person name="Pickel B."/>
            <person name="Atanasova L."/>
            <person name="Karlsson M."/>
            <person name="Huettel B."/>
            <person name="Barry K.W."/>
            <person name="Haridas S."/>
            <person name="Chen C."/>
            <person name="Bauer D."/>
            <person name="Andreopoulos W."/>
            <person name="Pangilinan J."/>
            <person name="LaButti K."/>
            <person name="Riley R."/>
            <person name="Lipzen A."/>
            <person name="Clum A."/>
            <person name="Drula E."/>
            <person name="Henrissat B."/>
            <person name="Kohler A."/>
            <person name="Grigoriev I.V."/>
            <person name="Martin F.M."/>
            <person name="Hacquard S."/>
        </authorList>
    </citation>
    <scope>NUCLEOTIDE SEQUENCE</scope>
    <source>
        <strain evidence="10">MPI-SDFR-AT-0117</strain>
    </source>
</reference>
<accession>A0A9P8VIP0</accession>
<evidence type="ECO:0000256" key="5">
    <source>
        <dbReference type="ARBA" id="ARBA00023054"/>
    </source>
</evidence>
<evidence type="ECO:0000256" key="3">
    <source>
        <dbReference type="ARBA" id="ARBA00022692"/>
    </source>
</evidence>
<name>A0A9P8VIP0_9PEZI</name>
<keyword evidence="5" id="KW-0175">Coiled coil</keyword>
<evidence type="ECO:0000313" key="10">
    <source>
        <dbReference type="EMBL" id="KAH6693826.1"/>
    </source>
</evidence>
<keyword evidence="6" id="KW-0496">Mitochondrion</keyword>
<feature type="transmembrane region" description="Helical" evidence="9">
    <location>
        <begin position="344"/>
        <end position="365"/>
    </location>
</feature>
<dbReference type="Pfam" id="PF07798">
    <property type="entry name" value="CCDC90-like"/>
    <property type="match status" value="1"/>
</dbReference>
<feature type="region of interest" description="Disordered" evidence="8">
    <location>
        <begin position="29"/>
        <end position="77"/>
    </location>
</feature>
<evidence type="ECO:0000256" key="2">
    <source>
        <dbReference type="ARBA" id="ARBA00004370"/>
    </source>
</evidence>
<dbReference type="GO" id="GO:0016020">
    <property type="term" value="C:membrane"/>
    <property type="evidence" value="ECO:0007669"/>
    <property type="project" value="UniProtKB-SubCell"/>
</dbReference>
<feature type="compositionally biased region" description="Low complexity" evidence="8">
    <location>
        <begin position="93"/>
        <end position="112"/>
    </location>
</feature>
<organism evidence="10 11">
    <name type="scientific">Plectosphaerella plurivora</name>
    <dbReference type="NCBI Taxonomy" id="936078"/>
    <lineage>
        <taxon>Eukaryota</taxon>
        <taxon>Fungi</taxon>
        <taxon>Dikarya</taxon>
        <taxon>Ascomycota</taxon>
        <taxon>Pezizomycotina</taxon>
        <taxon>Sordariomycetes</taxon>
        <taxon>Hypocreomycetidae</taxon>
        <taxon>Glomerellales</taxon>
        <taxon>Plectosphaerellaceae</taxon>
        <taxon>Plectosphaerella</taxon>
    </lineage>
</organism>
<evidence type="ECO:0000256" key="9">
    <source>
        <dbReference type="SAM" id="Phobius"/>
    </source>
</evidence>
<dbReference type="InterPro" id="IPR024461">
    <property type="entry name" value="CCDC90-like"/>
</dbReference>
<feature type="region of interest" description="Disordered" evidence="8">
    <location>
        <begin position="91"/>
        <end position="156"/>
    </location>
</feature>
<dbReference type="PANTHER" id="PTHR14360">
    <property type="entry name" value="PROTEIN FMP32, MITOCHONDRIAL"/>
    <property type="match status" value="1"/>
</dbReference>
<dbReference type="EMBL" id="JAGSXJ010000003">
    <property type="protein sequence ID" value="KAH6693826.1"/>
    <property type="molecule type" value="Genomic_DNA"/>
</dbReference>
<keyword evidence="7 9" id="KW-0472">Membrane</keyword>
<dbReference type="OrthoDB" id="5424147at2759"/>
<dbReference type="Gene3D" id="1.20.5.340">
    <property type="match status" value="1"/>
</dbReference>